<evidence type="ECO:0000256" key="1">
    <source>
        <dbReference type="ARBA" id="ARBA00002677"/>
    </source>
</evidence>
<feature type="compositionally biased region" description="Low complexity" evidence="12">
    <location>
        <begin position="562"/>
        <end position="573"/>
    </location>
</feature>
<dbReference type="InterPro" id="IPR001680">
    <property type="entry name" value="WD40_rpt"/>
</dbReference>
<dbReference type="PROSITE" id="PS50082">
    <property type="entry name" value="WD_REPEATS_2"/>
    <property type="match status" value="4"/>
</dbReference>
<dbReference type="PROSITE" id="PS50294">
    <property type="entry name" value="WD_REPEATS_REGION"/>
    <property type="match status" value="4"/>
</dbReference>
<dbReference type="GO" id="GO:0006355">
    <property type="term" value="P:regulation of DNA-templated transcription"/>
    <property type="evidence" value="ECO:0007669"/>
    <property type="project" value="InterPro"/>
</dbReference>
<comment type="caution">
    <text evidence="15">The sequence shown here is derived from an EMBL/GenBank/DDBJ whole genome shotgun (WGS) entry which is preliminary data.</text>
</comment>
<dbReference type="CDD" id="cd00200">
    <property type="entry name" value="WD40"/>
    <property type="match status" value="1"/>
</dbReference>
<comment type="function">
    <text evidence="1 11">Required for replication-independent chromatin assembly and for the periodic repression of histone gene transcription during the cell cycle.</text>
</comment>
<evidence type="ECO:0000256" key="3">
    <source>
        <dbReference type="ARBA" id="ARBA00007306"/>
    </source>
</evidence>
<dbReference type="GO" id="GO:0006351">
    <property type="term" value="P:DNA-templated transcription"/>
    <property type="evidence" value="ECO:0007669"/>
    <property type="project" value="InterPro"/>
</dbReference>
<evidence type="ECO:0000256" key="5">
    <source>
        <dbReference type="ARBA" id="ARBA00022737"/>
    </source>
</evidence>
<feature type="repeat" description="WD" evidence="10">
    <location>
        <begin position="135"/>
        <end position="176"/>
    </location>
</feature>
<dbReference type="Gene3D" id="2.130.10.10">
    <property type="entry name" value="YVTN repeat-like/Quinoprotein amine dehydrogenase"/>
    <property type="match status" value="2"/>
</dbReference>
<dbReference type="InterPro" id="IPR019775">
    <property type="entry name" value="WD40_repeat_CS"/>
</dbReference>
<feature type="repeat" description="WD" evidence="10">
    <location>
        <begin position="21"/>
        <end position="55"/>
    </location>
</feature>
<evidence type="ECO:0000256" key="2">
    <source>
        <dbReference type="ARBA" id="ARBA00004123"/>
    </source>
</evidence>
<keyword evidence="6 11" id="KW-0156">Chromatin regulator</keyword>
<feature type="compositionally biased region" description="Low complexity" evidence="12">
    <location>
        <begin position="508"/>
        <end position="532"/>
    </location>
</feature>
<evidence type="ECO:0000256" key="10">
    <source>
        <dbReference type="PROSITE-ProRule" id="PRU00221"/>
    </source>
</evidence>
<feature type="region of interest" description="Disordered" evidence="12">
    <location>
        <begin position="450"/>
        <end position="595"/>
    </location>
</feature>
<dbReference type="GO" id="GO:0000785">
    <property type="term" value="C:chromatin"/>
    <property type="evidence" value="ECO:0007669"/>
    <property type="project" value="TreeGrafter"/>
</dbReference>
<dbReference type="InterPro" id="IPR036322">
    <property type="entry name" value="WD40_repeat_dom_sf"/>
</dbReference>
<evidence type="ECO:0000313" key="15">
    <source>
        <dbReference type="EMBL" id="KAJ1646118.1"/>
    </source>
</evidence>
<comment type="subcellular location">
    <subcellularLocation>
        <location evidence="2 11">Nucleus</location>
    </subcellularLocation>
</comment>
<proteinExistence type="inferred from homology"/>
<dbReference type="Pfam" id="PF24105">
    <property type="entry name" value="Beta-prop_CAF1B_HIR1"/>
    <property type="match status" value="1"/>
</dbReference>
<feature type="domain" description="CAF1B/HIR1 beta-propeller" evidence="14">
    <location>
        <begin position="20"/>
        <end position="387"/>
    </location>
</feature>
<feature type="region of interest" description="Disordered" evidence="12">
    <location>
        <begin position="895"/>
        <end position="914"/>
    </location>
</feature>
<keyword evidence="11" id="KW-0678">Repressor</keyword>
<evidence type="ECO:0000256" key="6">
    <source>
        <dbReference type="ARBA" id="ARBA00022853"/>
    </source>
</evidence>
<feature type="domain" description="Protein HIRA-like C-terminal" evidence="13">
    <location>
        <begin position="760"/>
        <end position="1016"/>
    </location>
</feature>
<feature type="compositionally biased region" description="Basic and acidic residues" evidence="12">
    <location>
        <begin position="476"/>
        <end position="491"/>
    </location>
</feature>
<protein>
    <recommendedName>
        <fullName evidence="11">Protein HIR</fullName>
    </recommendedName>
</protein>
<dbReference type="GO" id="GO:0000417">
    <property type="term" value="C:HIR complex"/>
    <property type="evidence" value="ECO:0007669"/>
    <property type="project" value="TreeGrafter"/>
</dbReference>
<dbReference type="InterPro" id="IPR019015">
    <property type="entry name" value="HIRA_B_motif"/>
</dbReference>
<feature type="region of interest" description="Disordered" evidence="12">
    <location>
        <begin position="626"/>
        <end position="659"/>
    </location>
</feature>
<keyword evidence="9 11" id="KW-0539">Nucleus</keyword>
<keyword evidence="16" id="KW-1185">Reference proteome</keyword>
<dbReference type="InterPro" id="IPR031120">
    <property type="entry name" value="HIR1-like"/>
</dbReference>
<dbReference type="GO" id="GO:0031491">
    <property type="term" value="F:nucleosome binding"/>
    <property type="evidence" value="ECO:0007669"/>
    <property type="project" value="TreeGrafter"/>
</dbReference>
<evidence type="ECO:0000256" key="12">
    <source>
        <dbReference type="SAM" id="MobiDB-lite"/>
    </source>
</evidence>
<evidence type="ECO:0000256" key="9">
    <source>
        <dbReference type="ARBA" id="ARBA00023242"/>
    </source>
</evidence>
<keyword evidence="7 11" id="KW-0805">Transcription regulation</keyword>
<dbReference type="Pfam" id="PF07569">
    <property type="entry name" value="Hira"/>
    <property type="match status" value="1"/>
</dbReference>
<feature type="compositionally biased region" description="Low complexity" evidence="12">
    <location>
        <begin position="628"/>
        <end position="659"/>
    </location>
</feature>
<keyword evidence="5 11" id="KW-0677">Repeat</keyword>
<dbReference type="PANTHER" id="PTHR13831">
    <property type="entry name" value="MEMBER OF THE HIR1 FAMILY OF WD-REPEAT PROTEINS"/>
    <property type="match status" value="1"/>
</dbReference>
<dbReference type="EMBL" id="JANBOH010000074">
    <property type="protein sequence ID" value="KAJ1646118.1"/>
    <property type="molecule type" value="Genomic_DNA"/>
</dbReference>
<evidence type="ECO:0000256" key="7">
    <source>
        <dbReference type="ARBA" id="ARBA00023015"/>
    </source>
</evidence>
<dbReference type="InterPro" id="IPR015943">
    <property type="entry name" value="WD40/YVTN_repeat-like_dom_sf"/>
</dbReference>
<sequence length="1088" mass="118404">MRIIKPEWLRHDADKKKLTAIFSLDFHPDGTRLATAGMDNKIRLWSTPSITKTTTKTTATATDTAEPRLLSTLTAHSGAVMCVRFSHNKGRYLASGADDMVVLIWEKDSEVSTGNLTNLSGGPAPTETWHPLRRLTGHESDVCDIAWSPDNRYLATCGLDNVIFIWDARTFERIKKITGHSQFVKGLAFDPAGRFLASQSDDKTMKIWRTSDWGLHKTVSKPFEENIFSTYFRRPSWSPDGECIATANAANGKVPVAAIIGRDSWSADLSFVGHRAAIEAVRFNPRVFNVPSHEEHEEEEEEENSRYKMATICAAGGQDRGITVWLTSQHMPIAAATNLFSGNLMDLAWYTIDSDPAPKDPQTVVALLAACSYDGTVALLEFTQQELGTPIAMEEQEGMLKKYGWVKRTLLGKRARTEDHNDDADDDIDTAGHRPKPLVESVEQLKLEQQGAVLSRVPQESRLSQLMDGMAPGENEATRELIREKEGKEENEISAASMAGSGSGSGSGDTNANANANANSNANANANANNAAPVMPTPVRTKDGKKRVAPLFVRPLGGCSAGSSTNTTTNTTGQSRGPAVQQQNESEEMKQPAMAFSSTTVTAAIEHERVDAPLWIEARVLGTRQMRSAKTTTSSNATNGANTENSETSEKAPTATTTTGGYVLGPQSLIHAQSISAARVHLMVPKIVAQLSSTAGRAGGKPRAIAYNNTQVSRLVCNKSAGASWTKHFGHAITMISSSDRFTAATLSDGSLHLFDALSGTRLFPAIMNEAHPAYLQCHDKFCLLLDSVGQLTIWDLNRMQATMDHVSVAPLLYSAELSAPDRQQQWETSADGDDSLIAAPKRHRATVALTSVKLLETTGAPLLVLSDGRSFTFHSQMRSWIRLYGPQDHQLSDHFFRPLSSPPPQPSSSSNGKTTLLVARNSAMDTPMGLIQEQGFYQAQATLHANNSKKKPPVPSFLDTTKLSSDAATRKSVTLDHIEYLLGSSATIGAKDDVVRYLDVLAKLLARNGDIDRVSFWLDYLLGPPLLPGLSSPDSVDCCGSWAFSMAGIPKRQLLERMLPILATNRNLQTLVTEYSTTLKKLLEKTN</sequence>
<feature type="repeat" description="WD" evidence="10">
    <location>
        <begin position="177"/>
        <end position="208"/>
    </location>
</feature>
<dbReference type="InterPro" id="IPR011494">
    <property type="entry name" value="HIRA-like_C"/>
</dbReference>
<dbReference type="Pfam" id="PF09453">
    <property type="entry name" value="HIRA_B"/>
    <property type="match status" value="1"/>
</dbReference>
<dbReference type="AlphaFoldDB" id="A0A9W7XN92"/>
<comment type="similarity">
    <text evidence="3 11">Belongs to the WD repeat HIR1 family.</text>
</comment>
<evidence type="ECO:0000256" key="4">
    <source>
        <dbReference type="ARBA" id="ARBA00022574"/>
    </source>
</evidence>
<dbReference type="Proteomes" id="UP001145021">
    <property type="component" value="Unassembled WGS sequence"/>
</dbReference>
<accession>A0A9W7XN92</accession>
<evidence type="ECO:0000256" key="11">
    <source>
        <dbReference type="RuleBase" id="RU364014"/>
    </source>
</evidence>
<dbReference type="SMART" id="SM00320">
    <property type="entry name" value="WD40"/>
    <property type="match status" value="5"/>
</dbReference>
<evidence type="ECO:0000259" key="14">
    <source>
        <dbReference type="Pfam" id="PF24105"/>
    </source>
</evidence>
<keyword evidence="4 10" id="KW-0853">WD repeat</keyword>
<keyword evidence="8 11" id="KW-0804">Transcription</keyword>
<reference evidence="15" key="1">
    <citation type="submission" date="2022-07" db="EMBL/GenBank/DDBJ databases">
        <title>Phylogenomic reconstructions and comparative analyses of Kickxellomycotina fungi.</title>
        <authorList>
            <person name="Reynolds N.K."/>
            <person name="Stajich J.E."/>
            <person name="Barry K."/>
            <person name="Grigoriev I.V."/>
            <person name="Crous P."/>
            <person name="Smith M.E."/>
        </authorList>
    </citation>
    <scope>NUCLEOTIDE SEQUENCE</scope>
    <source>
        <strain evidence="15">NBRC 105413</strain>
    </source>
</reference>
<name>A0A9W7XN92_9FUNG</name>
<evidence type="ECO:0000313" key="16">
    <source>
        <dbReference type="Proteomes" id="UP001145021"/>
    </source>
</evidence>
<dbReference type="GO" id="GO:0005634">
    <property type="term" value="C:nucleus"/>
    <property type="evidence" value="ECO:0007669"/>
    <property type="project" value="UniProtKB-SubCell"/>
</dbReference>
<evidence type="ECO:0000259" key="13">
    <source>
        <dbReference type="Pfam" id="PF07569"/>
    </source>
</evidence>
<feature type="repeat" description="WD" evidence="10">
    <location>
        <begin position="73"/>
        <end position="106"/>
    </location>
</feature>
<dbReference type="InterPro" id="IPR055410">
    <property type="entry name" value="Beta-prop_CAF1B_HIR1"/>
</dbReference>
<dbReference type="PANTHER" id="PTHR13831:SF0">
    <property type="entry name" value="PROTEIN HIRA"/>
    <property type="match status" value="1"/>
</dbReference>
<gene>
    <name evidence="15" type="primary">HIR1</name>
    <name evidence="15" type="ORF">LPJ64_002356</name>
</gene>
<organism evidence="15 16">
    <name type="scientific">Coemansia asiatica</name>
    <dbReference type="NCBI Taxonomy" id="1052880"/>
    <lineage>
        <taxon>Eukaryota</taxon>
        <taxon>Fungi</taxon>
        <taxon>Fungi incertae sedis</taxon>
        <taxon>Zoopagomycota</taxon>
        <taxon>Kickxellomycotina</taxon>
        <taxon>Kickxellomycetes</taxon>
        <taxon>Kickxellales</taxon>
        <taxon>Kickxellaceae</taxon>
        <taxon>Coemansia</taxon>
    </lineage>
</organism>
<dbReference type="PROSITE" id="PS00678">
    <property type="entry name" value="WD_REPEATS_1"/>
    <property type="match status" value="1"/>
</dbReference>
<evidence type="ECO:0000256" key="8">
    <source>
        <dbReference type="ARBA" id="ARBA00023163"/>
    </source>
</evidence>
<dbReference type="GO" id="GO:0006338">
    <property type="term" value="P:chromatin remodeling"/>
    <property type="evidence" value="ECO:0007669"/>
    <property type="project" value="InterPro"/>
</dbReference>
<dbReference type="SUPFAM" id="SSF50978">
    <property type="entry name" value="WD40 repeat-like"/>
    <property type="match status" value="1"/>
</dbReference>